<keyword evidence="3 4" id="KW-0808">Transferase</keyword>
<evidence type="ECO:0000256" key="1">
    <source>
        <dbReference type="ARBA" id="ARBA00009725"/>
    </source>
</evidence>
<evidence type="ECO:0000256" key="3">
    <source>
        <dbReference type="ARBA" id="ARBA00022679"/>
    </source>
</evidence>
<dbReference type="InterPro" id="IPR026113">
    <property type="entry name" value="METTL2/6/8-like"/>
</dbReference>
<evidence type="ECO:0000259" key="5">
    <source>
        <dbReference type="Pfam" id="PF08242"/>
    </source>
</evidence>
<dbReference type="EC" id="2.1.1.-" evidence="4"/>
<comment type="similarity">
    <text evidence="1 4">Belongs to the methyltransferase superfamily. METL family.</text>
</comment>
<evidence type="ECO:0000256" key="4">
    <source>
        <dbReference type="PIRNR" id="PIRNR037755"/>
    </source>
</evidence>
<keyword evidence="7" id="KW-1185">Reference proteome</keyword>
<dbReference type="Proteomes" id="UP001218188">
    <property type="component" value="Unassembled WGS sequence"/>
</dbReference>
<dbReference type="InterPro" id="IPR013217">
    <property type="entry name" value="Methyltransf_12"/>
</dbReference>
<gene>
    <name evidence="6" type="ORF">C8F04DRAFT_512107</name>
</gene>
<dbReference type="GO" id="GO:0052735">
    <property type="term" value="F:tRNA (cytidine-3-)-methyltransferase activity"/>
    <property type="evidence" value="ECO:0007669"/>
    <property type="project" value="TreeGrafter"/>
</dbReference>
<feature type="domain" description="Methyltransferase type 12" evidence="5">
    <location>
        <begin position="37"/>
        <end position="143"/>
    </location>
</feature>
<evidence type="ECO:0000313" key="7">
    <source>
        <dbReference type="Proteomes" id="UP001218188"/>
    </source>
</evidence>
<dbReference type="SUPFAM" id="SSF53335">
    <property type="entry name" value="S-adenosyl-L-methionine-dependent methyltransferases"/>
    <property type="match status" value="1"/>
</dbReference>
<dbReference type="EMBL" id="JARJCM010000049">
    <property type="protein sequence ID" value="KAJ7035586.1"/>
    <property type="molecule type" value="Genomic_DNA"/>
</dbReference>
<sequence>MNFPSSGARSSPVCASPLRIMAHQPNSLSQVGPITILEVGCGTGAAIFPLLSANNNPNLALRVYDYSEPAIKLVQENPFYKAPPIGTIEAHVWDLTSEALPEGVEPESADIVIMVFVLHALHPDEWGRAVANVHKILKPNGLLLFRDYGRHDMAQLRFKGGRLLDDNFYLRGDDKTRVYFFELDELALLFTGAPAQTRLCKAEETQETPSPAVKSVETPAALVPFQETTVSRTSYLSPTFPMPGRIHPSLLTSPSPALFTALQLRADRRLLLNRKTQVKMHRVWMQAKFRKRGAVENEAESS</sequence>
<evidence type="ECO:0000313" key="6">
    <source>
        <dbReference type="EMBL" id="KAJ7035586.1"/>
    </source>
</evidence>
<evidence type="ECO:0000256" key="2">
    <source>
        <dbReference type="ARBA" id="ARBA00022603"/>
    </source>
</evidence>
<dbReference type="PANTHER" id="PTHR22809">
    <property type="entry name" value="METHYLTRANSFERASE-RELATED"/>
    <property type="match status" value="1"/>
</dbReference>
<protein>
    <recommendedName>
        <fullName evidence="4">tRNA N(3)-methylcytidine methyltransferase</fullName>
        <ecNumber evidence="4">2.1.1.-</ecNumber>
    </recommendedName>
</protein>
<accession>A0AAD6X5E0</accession>
<reference evidence="6" key="1">
    <citation type="submission" date="2023-03" db="EMBL/GenBank/DDBJ databases">
        <title>Massive genome expansion in bonnet fungi (Mycena s.s.) driven by repeated elements and novel gene families across ecological guilds.</title>
        <authorList>
            <consortium name="Lawrence Berkeley National Laboratory"/>
            <person name="Harder C.B."/>
            <person name="Miyauchi S."/>
            <person name="Viragh M."/>
            <person name="Kuo A."/>
            <person name="Thoen E."/>
            <person name="Andreopoulos B."/>
            <person name="Lu D."/>
            <person name="Skrede I."/>
            <person name="Drula E."/>
            <person name="Henrissat B."/>
            <person name="Morin E."/>
            <person name="Kohler A."/>
            <person name="Barry K."/>
            <person name="LaButti K."/>
            <person name="Morin E."/>
            <person name="Salamov A."/>
            <person name="Lipzen A."/>
            <person name="Mereny Z."/>
            <person name="Hegedus B."/>
            <person name="Baldrian P."/>
            <person name="Stursova M."/>
            <person name="Weitz H."/>
            <person name="Taylor A."/>
            <person name="Grigoriev I.V."/>
            <person name="Nagy L.G."/>
            <person name="Martin F."/>
            <person name="Kauserud H."/>
        </authorList>
    </citation>
    <scope>NUCLEOTIDE SEQUENCE</scope>
    <source>
        <strain evidence="6">CBHHK200</strain>
    </source>
</reference>
<dbReference type="AlphaFoldDB" id="A0AAD6X5E0"/>
<dbReference type="PIRSF" id="PIRSF037755">
    <property type="entry name" value="Mettl2_prd"/>
    <property type="match status" value="1"/>
</dbReference>
<proteinExistence type="inferred from homology"/>
<comment type="function">
    <text evidence="4">S-adenosyl-L-methionine-dependent methyltransferase.</text>
</comment>
<dbReference type="Gene3D" id="3.40.50.150">
    <property type="entry name" value="Vaccinia Virus protein VP39"/>
    <property type="match status" value="1"/>
</dbReference>
<keyword evidence="2 4" id="KW-0489">Methyltransferase</keyword>
<dbReference type="Pfam" id="PF08242">
    <property type="entry name" value="Methyltransf_12"/>
    <property type="match status" value="1"/>
</dbReference>
<name>A0AAD6X5E0_9AGAR</name>
<organism evidence="6 7">
    <name type="scientific">Mycena alexandri</name>
    <dbReference type="NCBI Taxonomy" id="1745969"/>
    <lineage>
        <taxon>Eukaryota</taxon>
        <taxon>Fungi</taxon>
        <taxon>Dikarya</taxon>
        <taxon>Basidiomycota</taxon>
        <taxon>Agaricomycotina</taxon>
        <taxon>Agaricomycetes</taxon>
        <taxon>Agaricomycetidae</taxon>
        <taxon>Agaricales</taxon>
        <taxon>Marasmiineae</taxon>
        <taxon>Mycenaceae</taxon>
        <taxon>Mycena</taxon>
    </lineage>
</organism>
<comment type="caution">
    <text evidence="6">The sequence shown here is derived from an EMBL/GenBank/DDBJ whole genome shotgun (WGS) entry which is preliminary data.</text>
</comment>
<dbReference type="GO" id="GO:0032259">
    <property type="term" value="P:methylation"/>
    <property type="evidence" value="ECO:0007669"/>
    <property type="project" value="UniProtKB-KW"/>
</dbReference>
<dbReference type="InterPro" id="IPR029063">
    <property type="entry name" value="SAM-dependent_MTases_sf"/>
</dbReference>
<dbReference type="CDD" id="cd02440">
    <property type="entry name" value="AdoMet_MTases"/>
    <property type="match status" value="1"/>
</dbReference>
<dbReference type="PANTHER" id="PTHR22809:SF11">
    <property type="entry name" value="TRNA N(3)-METHYLCYTIDINE METHYLTRANSFERASE METTL2"/>
    <property type="match status" value="1"/>
</dbReference>